<dbReference type="InterPro" id="IPR011049">
    <property type="entry name" value="Serralysin-like_metalloprot_C"/>
</dbReference>
<dbReference type="PROSITE" id="PS00330">
    <property type="entry name" value="HEMOLYSIN_CALCIUM"/>
    <property type="match status" value="6"/>
</dbReference>
<dbReference type="SUPFAM" id="SSF51120">
    <property type="entry name" value="beta-Roll"/>
    <property type="match status" value="4"/>
</dbReference>
<gene>
    <name evidence="4" type="ORF">KME25_20440</name>
</gene>
<dbReference type="PANTHER" id="PTHR38340:SF1">
    <property type="entry name" value="S-LAYER PROTEIN"/>
    <property type="match status" value="1"/>
</dbReference>
<dbReference type="AlphaFoldDB" id="A0A951PQ94"/>
<evidence type="ECO:0000313" key="5">
    <source>
        <dbReference type="Proteomes" id="UP000753908"/>
    </source>
</evidence>
<evidence type="ECO:0008006" key="6">
    <source>
        <dbReference type="Google" id="ProtNLM"/>
    </source>
</evidence>
<dbReference type="PANTHER" id="PTHR38340">
    <property type="entry name" value="S-LAYER PROTEIN"/>
    <property type="match status" value="1"/>
</dbReference>
<dbReference type="Pfam" id="PF00353">
    <property type="entry name" value="HemolysinCabind"/>
    <property type="match status" value="5"/>
</dbReference>
<dbReference type="Proteomes" id="UP000753908">
    <property type="component" value="Unassembled WGS sequence"/>
</dbReference>
<proteinExistence type="predicted"/>
<feature type="region of interest" description="Disordered" evidence="3">
    <location>
        <begin position="1"/>
        <end position="21"/>
    </location>
</feature>
<reference evidence="4" key="1">
    <citation type="submission" date="2021-05" db="EMBL/GenBank/DDBJ databases">
        <authorList>
            <person name="Pietrasiak N."/>
            <person name="Ward R."/>
            <person name="Stajich J.E."/>
            <person name="Kurbessoian T."/>
        </authorList>
    </citation>
    <scope>NUCLEOTIDE SEQUENCE</scope>
    <source>
        <strain evidence="4">CPER-KK1</strain>
    </source>
</reference>
<accession>A0A951PQ94</accession>
<comment type="subcellular location">
    <subcellularLocation>
        <location evidence="1">Secreted</location>
    </subcellularLocation>
</comment>
<keyword evidence="2" id="KW-0964">Secreted</keyword>
<protein>
    <recommendedName>
        <fullName evidence="6">Calcium-binding protein</fullName>
    </recommendedName>
</protein>
<dbReference type="InterPro" id="IPR001343">
    <property type="entry name" value="Hemolysn_Ca-bd"/>
</dbReference>
<dbReference type="PRINTS" id="PR00313">
    <property type="entry name" value="CABNDNGRPT"/>
</dbReference>
<evidence type="ECO:0000256" key="2">
    <source>
        <dbReference type="ARBA" id="ARBA00022525"/>
    </source>
</evidence>
<evidence type="ECO:0000313" key="4">
    <source>
        <dbReference type="EMBL" id="MBW4546789.1"/>
    </source>
</evidence>
<sequence length="520" mass="54996">MPRRRRNAVVDNNDGSGVPSAAISSDNAWDYELSEDMWFQADPFGDTGSWGAVADITLVDGQSFLLPLEIIDNALSEEAQTIIWSITESGYGFTQETYTFSESDGMGFVEVSTTGTYSEVVITINDNDAIDQTLNGDTTGVATDDSLTGSGNNDAIYGESGDDTLYGGAGNDILNGGLGSDAMFGGTGNDTYIVNDLGDTVTEYPNQGVDTVKSSVSFTLGERIDNLFLADFSGNIDGTGNALNNKIIGNEGINTLSGADGNDILLGNYGDDSLYGEDGDDSLYGEDGDDYLEGGSGEDYLNGGEDNDALYGGEGNDTLDGWDGDDYLDGGADSDTLLGDLGNDTLYGNDGDDYLYEEVDYVDQYGNTYFGGNDFLYGGNGNDTLVSEDGDDYLYGGSGNDILEGGNGSDYLDGYGLGTEFDTLTGGTGTDTFVLGSYWWGAYYVEDAAGYATITDWEASIDTIQLSGSSSDYRLEFETNWAGTADYDTGIYYLGGTGPEELIGVVQDTTNVGLSQFTFV</sequence>
<dbReference type="InterPro" id="IPR050557">
    <property type="entry name" value="RTX_toxin/Mannuronan_C5-epim"/>
</dbReference>
<feature type="compositionally biased region" description="Acidic residues" evidence="3">
    <location>
        <begin position="277"/>
        <end position="292"/>
    </location>
</feature>
<dbReference type="GO" id="GO:0005576">
    <property type="term" value="C:extracellular region"/>
    <property type="evidence" value="ECO:0007669"/>
    <property type="project" value="UniProtKB-SubCell"/>
</dbReference>
<evidence type="ECO:0000256" key="3">
    <source>
        <dbReference type="SAM" id="MobiDB-lite"/>
    </source>
</evidence>
<evidence type="ECO:0000256" key="1">
    <source>
        <dbReference type="ARBA" id="ARBA00004613"/>
    </source>
</evidence>
<dbReference type="EMBL" id="JAHHIF010000029">
    <property type="protein sequence ID" value="MBW4546789.1"/>
    <property type="molecule type" value="Genomic_DNA"/>
</dbReference>
<comment type="caution">
    <text evidence="4">The sequence shown here is derived from an EMBL/GenBank/DDBJ whole genome shotgun (WGS) entry which is preliminary data.</text>
</comment>
<reference evidence="4" key="2">
    <citation type="journal article" date="2022" name="Microbiol. Resour. Announc.">
        <title>Metagenome Sequencing to Explore Phylogenomics of Terrestrial Cyanobacteria.</title>
        <authorList>
            <person name="Ward R.D."/>
            <person name="Stajich J.E."/>
            <person name="Johansen J.R."/>
            <person name="Huntemann M."/>
            <person name="Clum A."/>
            <person name="Foster B."/>
            <person name="Foster B."/>
            <person name="Roux S."/>
            <person name="Palaniappan K."/>
            <person name="Varghese N."/>
            <person name="Mukherjee S."/>
            <person name="Reddy T.B.K."/>
            <person name="Daum C."/>
            <person name="Copeland A."/>
            <person name="Chen I.A."/>
            <person name="Ivanova N.N."/>
            <person name="Kyrpides N.C."/>
            <person name="Shapiro N."/>
            <person name="Eloe-Fadrosh E.A."/>
            <person name="Pietrasiak N."/>
        </authorList>
    </citation>
    <scope>NUCLEOTIDE SEQUENCE</scope>
    <source>
        <strain evidence="4">CPER-KK1</strain>
    </source>
</reference>
<feature type="region of interest" description="Disordered" evidence="3">
    <location>
        <begin position="277"/>
        <end position="316"/>
    </location>
</feature>
<dbReference type="InterPro" id="IPR018511">
    <property type="entry name" value="Hemolysin-typ_Ca-bd_CS"/>
</dbReference>
<dbReference type="GO" id="GO:0005509">
    <property type="term" value="F:calcium ion binding"/>
    <property type="evidence" value="ECO:0007669"/>
    <property type="project" value="InterPro"/>
</dbReference>
<dbReference type="Gene3D" id="2.150.10.10">
    <property type="entry name" value="Serralysin-like metalloprotease, C-terminal"/>
    <property type="match status" value="3"/>
</dbReference>
<name>A0A951PQ94_9CYAN</name>
<organism evidence="4 5">
    <name type="scientific">Symplocastrum torsivum CPER-KK1</name>
    <dbReference type="NCBI Taxonomy" id="450513"/>
    <lineage>
        <taxon>Bacteria</taxon>
        <taxon>Bacillati</taxon>
        <taxon>Cyanobacteriota</taxon>
        <taxon>Cyanophyceae</taxon>
        <taxon>Oscillatoriophycideae</taxon>
        <taxon>Oscillatoriales</taxon>
        <taxon>Microcoleaceae</taxon>
        <taxon>Symplocastrum</taxon>
    </lineage>
</organism>